<gene>
    <name evidence="3" type="ORF">AWB68_04191</name>
</gene>
<dbReference type="OrthoDB" id="5572734at2"/>
<accession>A0A158JSM2</accession>
<sequence>MHTAMHFSRKRCVAVAGLSARMLAQSAARAGLDAIALDIFGDRDTREHALAWFDIGGEGLAIDRTRLFDALERAARMPRLLGFIVTSGLEPLMGEVYRHPRLPRLIGNDAEATASVRDPRRFFGLLDELGIAHPEVSFVRPANAHGWLAKRADGCGGVHVEAASSSESAADTYYQRAAAGRSMSALFVGARREATVIGFAEQLTVTAGKLPFVHAGSLGPVDLPCETAAAIHDAIRAIVSRTGLTGLNSIDFLLDRDAIRVLEINARPSSTLTLYEAVWPQSLLACHIDACLHGRLPSSPPAPTRRAGQRVVFAPRGFTVPASFSDACHRDPACRDVPMPGTRIEAGQPVCTLVVTAPAIDAVTHKLQRQSSLLLQRIETCHEPSHDVISTG</sequence>
<dbReference type="SUPFAM" id="SSF56059">
    <property type="entry name" value="Glutathione synthetase ATP-binding domain-like"/>
    <property type="match status" value="1"/>
</dbReference>
<dbReference type="Gene3D" id="3.30.470.20">
    <property type="entry name" value="ATP-grasp fold, B domain"/>
    <property type="match status" value="1"/>
</dbReference>
<dbReference type="RefSeq" id="WP_087646274.1">
    <property type="nucleotide sequence ID" value="NZ_FCON02000048.1"/>
</dbReference>
<dbReference type="Proteomes" id="UP000054770">
    <property type="component" value="Unassembled WGS sequence"/>
</dbReference>
<reference evidence="3" key="1">
    <citation type="submission" date="2016-01" db="EMBL/GenBank/DDBJ databases">
        <authorList>
            <person name="Peeters C."/>
        </authorList>
    </citation>
    <scope>NUCLEOTIDE SEQUENCE [LARGE SCALE GENOMIC DNA]</scope>
    <source>
        <strain evidence="3">LMG 22940</strain>
    </source>
</reference>
<dbReference type="PROSITE" id="PS50975">
    <property type="entry name" value="ATP_GRASP"/>
    <property type="match status" value="1"/>
</dbReference>
<dbReference type="EMBL" id="FCON02000048">
    <property type="protein sequence ID" value="SAL71862.1"/>
    <property type="molecule type" value="Genomic_DNA"/>
</dbReference>
<dbReference type="InterPro" id="IPR003806">
    <property type="entry name" value="ATP-grasp_PylC-type"/>
</dbReference>
<keyword evidence="1" id="KW-0547">Nucleotide-binding</keyword>
<dbReference type="PIRSF" id="PIRSF016817">
    <property type="entry name" value="UCP016817_carboligase"/>
    <property type="match status" value="1"/>
</dbReference>
<proteinExistence type="predicted"/>
<keyword evidence="4" id="KW-1185">Reference proteome</keyword>
<dbReference type="Pfam" id="PF02655">
    <property type="entry name" value="ATP-grasp_3"/>
    <property type="match status" value="1"/>
</dbReference>
<evidence type="ECO:0000259" key="2">
    <source>
        <dbReference type="PROSITE" id="PS50975"/>
    </source>
</evidence>
<dbReference type="GO" id="GO:0046872">
    <property type="term" value="F:metal ion binding"/>
    <property type="evidence" value="ECO:0007669"/>
    <property type="project" value="InterPro"/>
</dbReference>
<dbReference type="InterPro" id="IPR011761">
    <property type="entry name" value="ATP-grasp"/>
</dbReference>
<keyword evidence="1" id="KW-0067">ATP-binding</keyword>
<dbReference type="InterPro" id="IPR016677">
    <property type="entry name" value="UCP016817_carboligase"/>
</dbReference>
<comment type="caution">
    <text evidence="3">The sequence shown here is derived from an EMBL/GenBank/DDBJ whole genome shotgun (WGS) entry which is preliminary data.</text>
</comment>
<organism evidence="3 4">
    <name type="scientific">Caballeronia choica</name>
    <dbReference type="NCBI Taxonomy" id="326476"/>
    <lineage>
        <taxon>Bacteria</taxon>
        <taxon>Pseudomonadati</taxon>
        <taxon>Pseudomonadota</taxon>
        <taxon>Betaproteobacteria</taxon>
        <taxon>Burkholderiales</taxon>
        <taxon>Burkholderiaceae</taxon>
        <taxon>Caballeronia</taxon>
    </lineage>
</organism>
<dbReference type="GO" id="GO:0005524">
    <property type="term" value="F:ATP binding"/>
    <property type="evidence" value="ECO:0007669"/>
    <property type="project" value="UniProtKB-UniRule"/>
</dbReference>
<dbReference type="AlphaFoldDB" id="A0A158JSM2"/>
<feature type="domain" description="ATP-grasp" evidence="2">
    <location>
        <begin position="220"/>
        <end position="292"/>
    </location>
</feature>
<evidence type="ECO:0000256" key="1">
    <source>
        <dbReference type="PROSITE-ProRule" id="PRU00409"/>
    </source>
</evidence>
<evidence type="ECO:0000313" key="3">
    <source>
        <dbReference type="EMBL" id="SAL71862.1"/>
    </source>
</evidence>
<evidence type="ECO:0000313" key="4">
    <source>
        <dbReference type="Proteomes" id="UP000054770"/>
    </source>
</evidence>
<name>A0A158JSM2_9BURK</name>
<protein>
    <submittedName>
        <fullName evidence="3">ATP-grasp domain protein</fullName>
    </submittedName>
</protein>